<comment type="subcellular location">
    <subcellularLocation>
        <location evidence="1">Membrane</location>
    </subcellularLocation>
</comment>
<dbReference type="GO" id="GO:0008381">
    <property type="term" value="F:mechanosensitive monoatomic ion channel activity"/>
    <property type="evidence" value="ECO:0007669"/>
    <property type="project" value="UniProtKB-ARBA"/>
</dbReference>
<evidence type="ECO:0000256" key="4">
    <source>
        <dbReference type="ARBA" id="ARBA00023136"/>
    </source>
</evidence>
<organism evidence="9 10">
    <name type="scientific">Mesoterricola sediminis</name>
    <dbReference type="NCBI Taxonomy" id="2927980"/>
    <lineage>
        <taxon>Bacteria</taxon>
        <taxon>Pseudomonadati</taxon>
        <taxon>Acidobacteriota</taxon>
        <taxon>Holophagae</taxon>
        <taxon>Holophagales</taxon>
        <taxon>Holophagaceae</taxon>
        <taxon>Mesoterricola</taxon>
    </lineage>
</organism>
<evidence type="ECO:0000256" key="6">
    <source>
        <dbReference type="SAM" id="MobiDB-lite"/>
    </source>
</evidence>
<dbReference type="AlphaFoldDB" id="A0AA48H711"/>
<feature type="compositionally biased region" description="Low complexity" evidence="6">
    <location>
        <begin position="32"/>
        <end position="42"/>
    </location>
</feature>
<dbReference type="SUPFAM" id="SSF50182">
    <property type="entry name" value="Sm-like ribonucleoproteins"/>
    <property type="match status" value="1"/>
</dbReference>
<evidence type="ECO:0000256" key="3">
    <source>
        <dbReference type="ARBA" id="ARBA00022989"/>
    </source>
</evidence>
<dbReference type="Gene3D" id="2.30.30.60">
    <property type="match status" value="1"/>
</dbReference>
<name>A0AA48H711_9BACT</name>
<feature type="transmembrane region" description="Helical" evidence="7">
    <location>
        <begin position="339"/>
        <end position="361"/>
    </location>
</feature>
<dbReference type="GO" id="GO:0016020">
    <property type="term" value="C:membrane"/>
    <property type="evidence" value="ECO:0007669"/>
    <property type="project" value="UniProtKB-SubCell"/>
</dbReference>
<evidence type="ECO:0000256" key="1">
    <source>
        <dbReference type="ARBA" id="ARBA00004370"/>
    </source>
</evidence>
<dbReference type="PANTHER" id="PTHR30566">
    <property type="entry name" value="YNAI-RELATED MECHANOSENSITIVE ION CHANNEL"/>
    <property type="match status" value="1"/>
</dbReference>
<dbReference type="KEGG" id="msea:METESE_21010"/>
<feature type="domain" description="Mechanosensitive ion channel MscS" evidence="8">
    <location>
        <begin position="424"/>
        <end position="462"/>
    </location>
</feature>
<dbReference type="RefSeq" id="WP_316410122.1">
    <property type="nucleotide sequence ID" value="NZ_AP027081.1"/>
</dbReference>
<reference evidence="9" key="1">
    <citation type="journal article" date="2023" name="Int. J. Syst. Evol. Microbiol.">
        <title>Mesoterricola silvestris gen. nov., sp. nov., Mesoterricola sediminis sp. nov., Geothrix oryzae sp. nov., Geothrix edaphica sp. nov., Geothrix rubra sp. nov., and Geothrix limicola sp. nov., six novel members of Acidobacteriota isolated from soils.</title>
        <authorList>
            <person name="Itoh H."/>
            <person name="Sugisawa Y."/>
            <person name="Mise K."/>
            <person name="Xu Z."/>
            <person name="Kuniyasu M."/>
            <person name="Ushijima N."/>
            <person name="Kawano K."/>
            <person name="Kobayashi E."/>
            <person name="Shiratori Y."/>
            <person name="Masuda Y."/>
            <person name="Senoo K."/>
        </authorList>
    </citation>
    <scope>NUCLEOTIDE SEQUENCE</scope>
    <source>
        <strain evidence="9">W786</strain>
    </source>
</reference>
<feature type="region of interest" description="Disordered" evidence="6">
    <location>
        <begin position="29"/>
        <end position="51"/>
    </location>
</feature>
<feature type="transmembrane region" description="Helical" evidence="7">
    <location>
        <begin position="381"/>
        <end position="402"/>
    </location>
</feature>
<dbReference type="EMBL" id="AP027081">
    <property type="protein sequence ID" value="BDU77143.1"/>
    <property type="molecule type" value="Genomic_DNA"/>
</dbReference>
<accession>A0AA48H711</accession>
<evidence type="ECO:0000259" key="8">
    <source>
        <dbReference type="Pfam" id="PF00924"/>
    </source>
</evidence>
<keyword evidence="2 7" id="KW-0812">Transmembrane</keyword>
<keyword evidence="10" id="KW-1185">Reference proteome</keyword>
<feature type="coiled-coil region" evidence="5">
    <location>
        <begin position="142"/>
        <end position="173"/>
    </location>
</feature>
<evidence type="ECO:0000256" key="2">
    <source>
        <dbReference type="ARBA" id="ARBA00022692"/>
    </source>
</evidence>
<keyword evidence="5" id="KW-0175">Coiled coil</keyword>
<keyword evidence="3 7" id="KW-1133">Transmembrane helix</keyword>
<feature type="coiled-coil region" evidence="5">
    <location>
        <begin position="225"/>
        <end position="266"/>
    </location>
</feature>
<feature type="transmembrane region" description="Helical" evidence="7">
    <location>
        <begin position="408"/>
        <end position="433"/>
    </location>
</feature>
<dbReference type="InterPro" id="IPR006685">
    <property type="entry name" value="MscS_channel_2nd"/>
</dbReference>
<evidence type="ECO:0000313" key="9">
    <source>
        <dbReference type="EMBL" id="BDU77143.1"/>
    </source>
</evidence>
<evidence type="ECO:0000313" key="10">
    <source>
        <dbReference type="Proteomes" id="UP001228113"/>
    </source>
</evidence>
<sequence>MNLRHLLPVSLFVLLAASVGVGLHLTQEAGSAPKPARKAAPAVREEGSVDQRPVKTARRLTLLVATPEEKPLAHDAQRIADHEVDLAFADALRRAANLPVPSTPEIRDLQGRKDTQEAAVAEGQRVVARLTKALAGAGLDQRDDVEDQLDVAKAQLELDKDELEATADALEKLGADPSARIRRLKASFAEVEKEPAEEGADAGARFQPGSLLHHLSRWSALRRKADLLAAAREEALAKAEELSARQKDLAQTVAQEQEDRESIKAQAKGFARGAKEATLAAGTSRETARATLLTLKHFTEDQRSLAELGKRIQDQRQLADTYRDWRTLVGDQARATLHLIIRLLGWILAVVVLVWFADRIFEAVFSAMVAGRKRVSRNLKVVKFGAVVIGLVAIAFIVLGTPSQLTTLFGLAGAGLTVALKDFIISFFGWFILVGPKGIHVGDWVEIKGVGGEVIEIGLMRTLLLETGNWNDAGHPTGRVVSFVNSFALEGHFFNFSSAGQWMWDELNVTAPAGRDPYPFVEAIRALVEARTAPNAALAFKEWELSHRGAASNRLKLEPGISVVPAPEGVQVRVRYITRAQERNELRRELNEAVVALLHGKHEA</sequence>
<protein>
    <recommendedName>
        <fullName evidence="8">Mechanosensitive ion channel MscS domain-containing protein</fullName>
    </recommendedName>
</protein>
<dbReference type="PANTHER" id="PTHR30566:SF5">
    <property type="entry name" value="MECHANOSENSITIVE ION CHANNEL PROTEIN 1, MITOCHONDRIAL-RELATED"/>
    <property type="match status" value="1"/>
</dbReference>
<dbReference type="InterPro" id="IPR010920">
    <property type="entry name" value="LSM_dom_sf"/>
</dbReference>
<dbReference type="Pfam" id="PF00924">
    <property type="entry name" value="MS_channel_2nd"/>
    <property type="match status" value="1"/>
</dbReference>
<dbReference type="InterPro" id="IPR023408">
    <property type="entry name" value="MscS_beta-dom_sf"/>
</dbReference>
<evidence type="ECO:0000256" key="7">
    <source>
        <dbReference type="SAM" id="Phobius"/>
    </source>
</evidence>
<proteinExistence type="predicted"/>
<keyword evidence="4 7" id="KW-0472">Membrane</keyword>
<evidence type="ECO:0000256" key="5">
    <source>
        <dbReference type="SAM" id="Coils"/>
    </source>
</evidence>
<gene>
    <name evidence="9" type="ORF">METESE_21010</name>
</gene>
<dbReference type="Proteomes" id="UP001228113">
    <property type="component" value="Chromosome"/>
</dbReference>